<dbReference type="PANTHER" id="PTHR41252:SF1">
    <property type="entry name" value="BLR2505 PROTEIN"/>
    <property type="match status" value="1"/>
</dbReference>
<protein>
    <recommendedName>
        <fullName evidence="3">SnoaL-like domain protein</fullName>
    </recommendedName>
</protein>
<organism evidence="1 2">
    <name type="scientific">Leptospira kobayashii</name>
    <dbReference type="NCBI Taxonomy" id="1917830"/>
    <lineage>
        <taxon>Bacteria</taxon>
        <taxon>Pseudomonadati</taxon>
        <taxon>Spirochaetota</taxon>
        <taxon>Spirochaetia</taxon>
        <taxon>Leptospirales</taxon>
        <taxon>Leptospiraceae</taxon>
        <taxon>Leptospira</taxon>
    </lineage>
</organism>
<keyword evidence="2" id="KW-1185">Reference proteome</keyword>
<dbReference type="InterPro" id="IPR032710">
    <property type="entry name" value="NTF2-like_dom_sf"/>
</dbReference>
<name>A0ABM7UHT8_9LEPT</name>
<dbReference type="SUPFAM" id="SSF54427">
    <property type="entry name" value="NTF2-like"/>
    <property type="match status" value="1"/>
</dbReference>
<evidence type="ECO:0000313" key="1">
    <source>
        <dbReference type="EMBL" id="BDA78243.1"/>
    </source>
</evidence>
<dbReference type="Proteomes" id="UP000245263">
    <property type="component" value="Chromosome 1"/>
</dbReference>
<dbReference type="RefSeq" id="WP_109022565.1">
    <property type="nucleotide sequence ID" value="NZ_AP025028.1"/>
</dbReference>
<dbReference type="EMBL" id="AP025028">
    <property type="protein sequence ID" value="BDA78243.1"/>
    <property type="molecule type" value="Genomic_DNA"/>
</dbReference>
<gene>
    <name evidence="1" type="ORF">LPTSP3_g11730</name>
</gene>
<sequence length="131" mass="15492">MTTQESNKKIVKEYFDLVSEQKLSEAFVLLADDLHWWILGNIPVSGDYDKRKISLGFKMLQRNFEKFTFLLGEMTAEEDRVSLIAESKAVRKSNSKLYNNHYHFLITLRDNRIVKVKEYFDTVHAVWVEEN</sequence>
<dbReference type="Gene3D" id="3.10.450.50">
    <property type="match status" value="1"/>
</dbReference>
<proteinExistence type="predicted"/>
<dbReference type="PANTHER" id="PTHR41252">
    <property type="entry name" value="BLR2505 PROTEIN"/>
    <property type="match status" value="1"/>
</dbReference>
<accession>A0ABM7UHT8</accession>
<evidence type="ECO:0008006" key="3">
    <source>
        <dbReference type="Google" id="ProtNLM"/>
    </source>
</evidence>
<evidence type="ECO:0000313" key="2">
    <source>
        <dbReference type="Proteomes" id="UP000245263"/>
    </source>
</evidence>
<reference evidence="1 2" key="1">
    <citation type="submission" date="2021-08" db="EMBL/GenBank/DDBJ databases">
        <title>Complete genome sequence of Leptospira kobayashii strain E30.</title>
        <authorList>
            <person name="Nakao R."/>
            <person name="Nakamura S."/>
            <person name="Masuzawa T."/>
            <person name="Koizumi N."/>
        </authorList>
    </citation>
    <scope>NUCLEOTIDE SEQUENCE [LARGE SCALE GENOMIC DNA]</scope>
    <source>
        <strain evidence="1 2">E30</strain>
    </source>
</reference>